<keyword evidence="1" id="KW-0175">Coiled coil</keyword>
<comment type="caution">
    <text evidence="3">The sequence shown here is derived from an EMBL/GenBank/DDBJ whole genome shotgun (WGS) entry which is preliminary data.</text>
</comment>
<feature type="coiled-coil region" evidence="1">
    <location>
        <begin position="49"/>
        <end position="83"/>
    </location>
</feature>
<evidence type="ECO:0000256" key="1">
    <source>
        <dbReference type="SAM" id="Coils"/>
    </source>
</evidence>
<dbReference type="OrthoDB" id="6463888at2759"/>
<feature type="non-terminal residue" evidence="3">
    <location>
        <position position="1"/>
    </location>
</feature>
<evidence type="ECO:0000313" key="3">
    <source>
        <dbReference type="EMBL" id="GBL79399.1"/>
    </source>
</evidence>
<gene>
    <name evidence="3" type="ORF">AVEN_132213_1</name>
</gene>
<accession>A0A4Y2AJE4</accession>
<feature type="region of interest" description="Disordered" evidence="2">
    <location>
        <begin position="1"/>
        <end position="26"/>
    </location>
</feature>
<proteinExistence type="predicted"/>
<name>A0A4Y2AJE4_ARAVE</name>
<evidence type="ECO:0000313" key="4">
    <source>
        <dbReference type="Proteomes" id="UP000499080"/>
    </source>
</evidence>
<dbReference type="AlphaFoldDB" id="A0A4Y2AJE4"/>
<evidence type="ECO:0000256" key="2">
    <source>
        <dbReference type="SAM" id="MobiDB-lite"/>
    </source>
</evidence>
<keyword evidence="4" id="KW-1185">Reference proteome</keyword>
<dbReference type="Proteomes" id="UP000499080">
    <property type="component" value="Unassembled WGS sequence"/>
</dbReference>
<dbReference type="EMBL" id="BGPR01156561">
    <property type="protein sequence ID" value="GBL79399.1"/>
    <property type="molecule type" value="Genomic_DNA"/>
</dbReference>
<feature type="compositionally biased region" description="Polar residues" evidence="2">
    <location>
        <begin position="1"/>
        <end position="22"/>
    </location>
</feature>
<reference evidence="3 4" key="1">
    <citation type="journal article" date="2019" name="Sci. Rep.">
        <title>Orb-weaving spider Araneus ventricosus genome elucidates the spidroin gene catalogue.</title>
        <authorList>
            <person name="Kono N."/>
            <person name="Nakamura H."/>
            <person name="Ohtoshi R."/>
            <person name="Moran D.A.P."/>
            <person name="Shinohara A."/>
            <person name="Yoshida Y."/>
            <person name="Fujiwara M."/>
            <person name="Mori M."/>
            <person name="Tomita M."/>
            <person name="Arakawa K."/>
        </authorList>
    </citation>
    <scope>NUCLEOTIDE SEQUENCE [LARGE SCALE GENOMIC DNA]</scope>
</reference>
<organism evidence="3 4">
    <name type="scientific">Araneus ventricosus</name>
    <name type="common">Orbweaver spider</name>
    <name type="synonym">Epeira ventricosa</name>
    <dbReference type="NCBI Taxonomy" id="182803"/>
    <lineage>
        <taxon>Eukaryota</taxon>
        <taxon>Metazoa</taxon>
        <taxon>Ecdysozoa</taxon>
        <taxon>Arthropoda</taxon>
        <taxon>Chelicerata</taxon>
        <taxon>Arachnida</taxon>
        <taxon>Araneae</taxon>
        <taxon>Araneomorphae</taxon>
        <taxon>Entelegynae</taxon>
        <taxon>Araneoidea</taxon>
        <taxon>Araneidae</taxon>
        <taxon>Araneus</taxon>
    </lineage>
</organism>
<sequence>LSSSDELGFQSPSTSFSEVDASSSKRKISSYQKKIAHLMDQEVSLKTEIKQLNAHMKTKDSEIEILKADKLLADQLIAELQNEVKVF</sequence>
<protein>
    <submittedName>
        <fullName evidence="3">Uncharacterized protein</fullName>
    </submittedName>
</protein>